<dbReference type="EMBL" id="JAKTMA010000014">
    <property type="protein sequence ID" value="MCR0232961.1"/>
    <property type="molecule type" value="Genomic_DNA"/>
</dbReference>
<organism evidence="8 11">
    <name type="scientific">Clostridium innocuum</name>
    <dbReference type="NCBI Taxonomy" id="1522"/>
    <lineage>
        <taxon>Bacteria</taxon>
        <taxon>Bacillati</taxon>
        <taxon>Bacillota</taxon>
        <taxon>Clostridia</taxon>
        <taxon>Eubacteriales</taxon>
        <taxon>Clostridiaceae</taxon>
        <taxon>Clostridium</taxon>
    </lineage>
</organism>
<dbReference type="Pfam" id="PF13396">
    <property type="entry name" value="PLDc_N"/>
    <property type="match status" value="1"/>
</dbReference>
<dbReference type="GO" id="GO:0005886">
    <property type="term" value="C:plasma membrane"/>
    <property type="evidence" value="ECO:0007669"/>
    <property type="project" value="UniProtKB-SubCell"/>
</dbReference>
<keyword evidence="4 6" id="KW-1133">Transmembrane helix</keyword>
<reference evidence="9" key="3">
    <citation type="journal article" date="2022" name="Clin. Infect. Dis.">
        <title>Association between Clostridium innocuum and antibiotic-associated diarrhea in adults and children: A cross-sectional study and comparative genomics analysis.</title>
        <authorList>
            <person name="Cherny K.E."/>
            <person name="Muscat E.B."/>
            <person name="Balaji A."/>
            <person name="Mukherjee J."/>
            <person name="Ozer E.A."/>
            <person name="Angarone M.P."/>
            <person name="Hauser A.R."/>
            <person name="Sichel J.S."/>
            <person name="Amponsah E."/>
            <person name="Kociolek L.K."/>
        </authorList>
    </citation>
    <scope>NUCLEOTIDE SEQUENCE</scope>
    <source>
        <strain evidence="9">NU1-AC-029v</strain>
    </source>
</reference>
<evidence type="ECO:0000256" key="3">
    <source>
        <dbReference type="ARBA" id="ARBA00022692"/>
    </source>
</evidence>
<name>A0A099I4W6_CLOIN</name>
<evidence type="ECO:0000256" key="1">
    <source>
        <dbReference type="ARBA" id="ARBA00004651"/>
    </source>
</evidence>
<comment type="subcellular location">
    <subcellularLocation>
        <location evidence="1">Cell membrane</location>
        <topology evidence="1">Multi-pass membrane protein</topology>
    </subcellularLocation>
</comment>
<protein>
    <submittedName>
        <fullName evidence="8">Membrane protein</fullName>
    </submittedName>
    <submittedName>
        <fullName evidence="9">PLD nuclease N-terminal domain-containing protein</fullName>
    </submittedName>
</protein>
<keyword evidence="2" id="KW-1003">Cell membrane</keyword>
<dbReference type="RefSeq" id="WP_008818733.1">
    <property type="nucleotide sequence ID" value="NZ_AP025565.1"/>
</dbReference>
<accession>A0A099I4W6</accession>
<dbReference type="Proteomes" id="UP000030008">
    <property type="component" value="Unassembled WGS sequence"/>
</dbReference>
<evidence type="ECO:0000259" key="7">
    <source>
        <dbReference type="Pfam" id="PF13396"/>
    </source>
</evidence>
<dbReference type="Proteomes" id="UP000604383">
    <property type="component" value="Unassembled WGS sequence"/>
</dbReference>
<evidence type="ECO:0000313" key="10">
    <source>
        <dbReference type="EMBL" id="MZH57195.1"/>
    </source>
</evidence>
<proteinExistence type="predicted"/>
<gene>
    <name evidence="8" type="ORF">CIAN88_17915</name>
    <name evidence="10" type="ORF">GT664_15930</name>
    <name evidence="9" type="ORF">MKC95_09305</name>
</gene>
<evidence type="ECO:0000313" key="8">
    <source>
        <dbReference type="EMBL" id="KGJ51873.1"/>
    </source>
</evidence>
<dbReference type="EMBL" id="JQIF01000093">
    <property type="protein sequence ID" value="KGJ51873.1"/>
    <property type="molecule type" value="Genomic_DNA"/>
</dbReference>
<dbReference type="Proteomes" id="UP001203972">
    <property type="component" value="Unassembled WGS sequence"/>
</dbReference>
<dbReference type="AlphaFoldDB" id="A0A099I4W6"/>
<keyword evidence="5 6" id="KW-0472">Membrane</keyword>
<evidence type="ECO:0000256" key="6">
    <source>
        <dbReference type="SAM" id="Phobius"/>
    </source>
</evidence>
<evidence type="ECO:0000256" key="2">
    <source>
        <dbReference type="ARBA" id="ARBA00022475"/>
    </source>
</evidence>
<evidence type="ECO:0000313" key="11">
    <source>
        <dbReference type="Proteomes" id="UP000030008"/>
    </source>
</evidence>
<sequence length="66" mass="7723">MDTLMEYLPALLPLILLELGLAIFALIHLIRHPQVRIGNKWIWIPVILFLQFLGPILYFVIGREEQ</sequence>
<reference evidence="10" key="2">
    <citation type="journal article" date="2019" name="Nat. Med.">
        <title>A library of human gut bacterial isolates paired with longitudinal multiomics data enables mechanistic microbiome research.</title>
        <authorList>
            <person name="Poyet M."/>
            <person name="Groussin M."/>
            <person name="Gibbons S.M."/>
            <person name="Avila-Pacheco J."/>
            <person name="Jiang X."/>
            <person name="Kearney S.M."/>
            <person name="Perrotta A.R."/>
            <person name="Berdy B."/>
            <person name="Zhao S."/>
            <person name="Lieberman T.D."/>
            <person name="Swanson P.K."/>
            <person name="Smith M."/>
            <person name="Roesemann S."/>
            <person name="Alexander J.E."/>
            <person name="Rich S.A."/>
            <person name="Livny J."/>
            <person name="Vlamakis H."/>
            <person name="Clish C."/>
            <person name="Bullock K."/>
            <person name="Deik A."/>
            <person name="Scott J."/>
            <person name="Pierce K.A."/>
            <person name="Xavier R.J."/>
            <person name="Alm E.J."/>
        </authorList>
    </citation>
    <scope>NUCLEOTIDE SEQUENCE</scope>
    <source>
        <strain evidence="10">BIOML-A12</strain>
    </source>
</reference>
<reference evidence="8 11" key="1">
    <citation type="submission" date="2014-08" db="EMBL/GenBank/DDBJ databases">
        <title>Clostridium innocuum, an unnegligible vancomycin-resistant pathogen causing extra-intestinal infections.</title>
        <authorList>
            <person name="Feng Y."/>
            <person name="Chiu C.-H."/>
        </authorList>
    </citation>
    <scope>NUCLEOTIDE SEQUENCE [LARGE SCALE GENOMIC DNA]</scope>
    <source>
        <strain evidence="8 11">AN88</strain>
    </source>
</reference>
<feature type="transmembrane region" description="Helical" evidence="6">
    <location>
        <begin position="12"/>
        <end position="30"/>
    </location>
</feature>
<evidence type="ECO:0000256" key="4">
    <source>
        <dbReference type="ARBA" id="ARBA00022989"/>
    </source>
</evidence>
<feature type="domain" description="Cardiolipin synthase N-terminal" evidence="7">
    <location>
        <begin position="21"/>
        <end position="63"/>
    </location>
</feature>
<feature type="transmembrane region" description="Helical" evidence="6">
    <location>
        <begin position="42"/>
        <end position="61"/>
    </location>
</feature>
<evidence type="ECO:0000256" key="5">
    <source>
        <dbReference type="ARBA" id="ARBA00023136"/>
    </source>
</evidence>
<comment type="caution">
    <text evidence="8">The sequence shown here is derived from an EMBL/GenBank/DDBJ whole genome shotgun (WGS) entry which is preliminary data.</text>
</comment>
<dbReference type="EMBL" id="WWTN01000031">
    <property type="protein sequence ID" value="MZH57195.1"/>
    <property type="molecule type" value="Genomic_DNA"/>
</dbReference>
<dbReference type="InterPro" id="IPR027379">
    <property type="entry name" value="CLS_N"/>
</dbReference>
<keyword evidence="3 6" id="KW-0812">Transmembrane</keyword>
<evidence type="ECO:0000313" key="9">
    <source>
        <dbReference type="EMBL" id="MCR0232961.1"/>
    </source>
</evidence>